<sequence>MKTSSHGRNDTDPLVLDVELRIGIANARLQENMVSDHDETLGVQEVDHDETLGVQEVDHDETRGVQEVDHEEISNAIVVYTGKDCVLAMSDHDSGALAVVEDDVSNATNWRIIWRVSPNYEHDNGVDAVPQDDVPQDVVPQDAVPQDAVPQDAVP</sequence>
<comment type="caution">
    <text evidence="2">The sequence shown here is derived from an EMBL/GenBank/DDBJ whole genome shotgun (WGS) entry which is preliminary data.</text>
</comment>
<evidence type="ECO:0000313" key="3">
    <source>
        <dbReference type="Proteomes" id="UP000743370"/>
    </source>
</evidence>
<name>A0A8T0KPF7_PHAAN</name>
<gene>
    <name evidence="2" type="ORF">HKW66_Vig0259020</name>
</gene>
<proteinExistence type="predicted"/>
<reference evidence="2 3" key="1">
    <citation type="submission" date="2020-05" db="EMBL/GenBank/DDBJ databases">
        <title>Vigna angularis (adzuki bean) Var. LongXiaoDou No. 4 denovo assembly.</title>
        <authorList>
            <person name="Xiang H."/>
        </authorList>
    </citation>
    <scope>NUCLEOTIDE SEQUENCE [LARGE SCALE GENOMIC DNA]</scope>
    <source>
        <tissue evidence="2">Leaf</tissue>
    </source>
</reference>
<dbReference type="AlphaFoldDB" id="A0A8T0KPF7"/>
<dbReference type="EMBL" id="JABFOF010000003">
    <property type="protein sequence ID" value="KAG2402030.1"/>
    <property type="molecule type" value="Genomic_DNA"/>
</dbReference>
<dbReference type="Proteomes" id="UP000743370">
    <property type="component" value="Unassembled WGS sequence"/>
</dbReference>
<evidence type="ECO:0000313" key="2">
    <source>
        <dbReference type="EMBL" id="KAG2402030.1"/>
    </source>
</evidence>
<feature type="region of interest" description="Disordered" evidence="1">
    <location>
        <begin position="123"/>
        <end position="155"/>
    </location>
</feature>
<organism evidence="2 3">
    <name type="scientific">Phaseolus angularis</name>
    <name type="common">Azuki bean</name>
    <name type="synonym">Vigna angularis</name>
    <dbReference type="NCBI Taxonomy" id="3914"/>
    <lineage>
        <taxon>Eukaryota</taxon>
        <taxon>Viridiplantae</taxon>
        <taxon>Streptophyta</taxon>
        <taxon>Embryophyta</taxon>
        <taxon>Tracheophyta</taxon>
        <taxon>Spermatophyta</taxon>
        <taxon>Magnoliopsida</taxon>
        <taxon>eudicotyledons</taxon>
        <taxon>Gunneridae</taxon>
        <taxon>Pentapetalae</taxon>
        <taxon>rosids</taxon>
        <taxon>fabids</taxon>
        <taxon>Fabales</taxon>
        <taxon>Fabaceae</taxon>
        <taxon>Papilionoideae</taxon>
        <taxon>50 kb inversion clade</taxon>
        <taxon>NPAAA clade</taxon>
        <taxon>indigoferoid/millettioid clade</taxon>
        <taxon>Phaseoleae</taxon>
        <taxon>Vigna</taxon>
    </lineage>
</organism>
<protein>
    <submittedName>
        <fullName evidence="2">Uncharacterized protein</fullName>
    </submittedName>
</protein>
<feature type="compositionally biased region" description="Low complexity" evidence="1">
    <location>
        <begin position="126"/>
        <end position="155"/>
    </location>
</feature>
<evidence type="ECO:0000256" key="1">
    <source>
        <dbReference type="SAM" id="MobiDB-lite"/>
    </source>
</evidence>
<accession>A0A8T0KPF7</accession>